<evidence type="ECO:0000259" key="3">
    <source>
        <dbReference type="PROSITE" id="PS51986"/>
    </source>
</evidence>
<dbReference type="InterPro" id="IPR052725">
    <property type="entry name" value="GS_Type-3"/>
</dbReference>
<feature type="domain" description="GS catalytic" evidence="4">
    <location>
        <begin position="156"/>
        <end position="586"/>
    </location>
</feature>
<dbReference type="InterPro" id="IPR040577">
    <property type="entry name" value="Gln-synt_C"/>
</dbReference>
<evidence type="ECO:0000313" key="5">
    <source>
        <dbReference type="EMBL" id="MBC2476469.1"/>
    </source>
</evidence>
<dbReference type="Pfam" id="PF00120">
    <property type="entry name" value="Gln-synt_C"/>
    <property type="match status" value="1"/>
</dbReference>
<dbReference type="Pfam" id="PF18318">
    <property type="entry name" value="Gln-synt_C-ter"/>
    <property type="match status" value="1"/>
</dbReference>
<dbReference type="Pfam" id="PF12437">
    <property type="entry name" value="GSIII_N"/>
    <property type="match status" value="1"/>
</dbReference>
<gene>
    <name evidence="5" type="ORF">HGI39_17500</name>
</gene>
<sequence length="697" mass="77168">MNKINEIFASNVFSDAVMKERLPKATYKALKKTIEKGTTLEPDVADVVAAAMKDWAVEKGATHFTHWFQPMTGITAEKHDSFINPTSDGKVILEFSGKELIKGEPDASSFPSGGLRATFEARGYTAWDCTSPAFLKDGSLCIPTAFCSYNGEALDKKTPLLRSMEALNKQALRVLKALGNTTTKRVITTVGPEQEYFLIDKSMYDARKDLILTGRTLFGAKPSKGQELEDHYFGTIKQRISDFMKEVDEELWKLGILAKTKHNEVAPAQHELAPIFSTTNISTDHNQLTMEIMKKVAAKHDLYCLLHEKPFAGVNGSGKHNNWSMGTDDGMNLLEPGKSPHENQQFLLFLCAVIKAVDEYPSLLRVSAANAGNDHRLGANEAPPAIISIFLGDQLEDVLEQIEKGPATSSKSASELTIGVNTLPPLPKDATDRNRTSPFAFTGNKFEFRMVPSSASIAGCNFVLNTIVAETLSEIADKLEKATDLDAEIQAILTDIVKNHKKIIFNGNGYSDEWVAEAERRGLPNIHSTVEAAKAMIDEKNQAVLEKHGVLTRVESTSRYEITLENYNKIINIEALTTLEMAKRQIIPAVIQYTTSLAESINTIKATGINVDISVQTESLTEISTLLASLNKNVSLLEKAVEKADNFEGDIFDLGMMYRYEVFEQMNTLRADADKLETLVDEEFWPLPTYSDMLFNV</sequence>
<organism evidence="5 6">
    <name type="scientific">Clostridium beijerinckii</name>
    <name type="common">Clostridium MP</name>
    <dbReference type="NCBI Taxonomy" id="1520"/>
    <lineage>
        <taxon>Bacteria</taxon>
        <taxon>Bacillati</taxon>
        <taxon>Bacillota</taxon>
        <taxon>Clostridia</taxon>
        <taxon>Eubacteriales</taxon>
        <taxon>Clostridiaceae</taxon>
        <taxon>Clostridium</taxon>
    </lineage>
</organism>
<dbReference type="RefSeq" id="WP_023974869.1">
    <property type="nucleotide sequence ID" value="NZ_BKAK01000141.1"/>
</dbReference>
<evidence type="ECO:0000256" key="2">
    <source>
        <dbReference type="RuleBase" id="RU000384"/>
    </source>
</evidence>
<dbReference type="GO" id="GO:0006542">
    <property type="term" value="P:glutamine biosynthetic process"/>
    <property type="evidence" value="ECO:0007669"/>
    <property type="project" value="InterPro"/>
</dbReference>
<dbReference type="InterPro" id="IPR008146">
    <property type="entry name" value="Gln_synth_cat_dom"/>
</dbReference>
<accession>A0AAW3WC28</accession>
<dbReference type="GO" id="GO:0004356">
    <property type="term" value="F:glutamine synthetase activity"/>
    <property type="evidence" value="ECO:0007669"/>
    <property type="project" value="InterPro"/>
</dbReference>
<name>A0AAW3WC28_CLOBE</name>
<dbReference type="Gene3D" id="3.30.590.10">
    <property type="entry name" value="Glutamine synthetase/guanido kinase, catalytic domain"/>
    <property type="match status" value="1"/>
</dbReference>
<comment type="caution">
    <text evidence="5">The sequence shown here is derived from an EMBL/GenBank/DDBJ whole genome shotgun (WGS) entry which is preliminary data.</text>
</comment>
<protein>
    <submittedName>
        <fullName evidence="5">Glutamine synthetase type III</fullName>
    </submittedName>
</protein>
<comment type="similarity">
    <text evidence="1 2">Belongs to the glutamine synthetase family.</text>
</comment>
<dbReference type="InterPro" id="IPR022147">
    <property type="entry name" value="GSIII_N"/>
</dbReference>
<dbReference type="PANTHER" id="PTHR42974">
    <property type="entry name" value="GLUTAMINE SYNTHETASE"/>
    <property type="match status" value="1"/>
</dbReference>
<dbReference type="EMBL" id="JABAGV010000052">
    <property type="protein sequence ID" value="MBC2476469.1"/>
    <property type="molecule type" value="Genomic_DNA"/>
</dbReference>
<dbReference type="PANTHER" id="PTHR42974:SF1">
    <property type="entry name" value="TYPE-3 GLUTAMINE SYNTHETASE"/>
    <property type="match status" value="1"/>
</dbReference>
<evidence type="ECO:0000256" key="1">
    <source>
        <dbReference type="PROSITE-ProRule" id="PRU01330"/>
    </source>
</evidence>
<evidence type="ECO:0000313" key="6">
    <source>
        <dbReference type="Proteomes" id="UP001194098"/>
    </source>
</evidence>
<proteinExistence type="inferred from homology"/>
<reference evidence="5" key="1">
    <citation type="submission" date="2020-04" db="EMBL/GenBank/DDBJ databases">
        <authorList>
            <person name="Brown S."/>
        </authorList>
    </citation>
    <scope>NUCLEOTIDE SEQUENCE</scope>
    <source>
        <strain evidence="5">DJ015</strain>
    </source>
</reference>
<dbReference type="GeneID" id="66343368"/>
<dbReference type="PROSITE" id="PS00181">
    <property type="entry name" value="GLNA_ATP"/>
    <property type="match status" value="1"/>
</dbReference>
<feature type="domain" description="GS beta-grasp" evidence="3">
    <location>
        <begin position="62"/>
        <end position="151"/>
    </location>
</feature>
<dbReference type="PROSITE" id="PS51986">
    <property type="entry name" value="GS_BETA_GRASP"/>
    <property type="match status" value="1"/>
</dbReference>
<reference evidence="5" key="2">
    <citation type="journal article" date="2022" name="Nat. Biotechnol.">
        <title>Carbon-negative production of acetone and isopropanol by gas fermentation at industrial pilot scale.</title>
        <authorList>
            <person name="Liew F.E."/>
            <person name="Nogle R."/>
            <person name="Abdalla T."/>
            <person name="Rasor B.J."/>
            <person name="Canter C."/>
            <person name="Jensen R.O."/>
            <person name="Wang L."/>
            <person name="Strutz J."/>
            <person name="Chirania P."/>
            <person name="De Tissera S."/>
            <person name="Mueller A.P."/>
            <person name="Ruan Z."/>
            <person name="Gao A."/>
            <person name="Tran L."/>
            <person name="Engle N.L."/>
            <person name="Bromley J.C."/>
            <person name="Daniell J."/>
            <person name="Conrado R."/>
            <person name="Tschaplinski T.J."/>
            <person name="Giannone R.J."/>
            <person name="Hettich R.L."/>
            <person name="Karim A.S."/>
            <person name="Simpson S.D."/>
            <person name="Brown S.D."/>
            <person name="Leang C."/>
            <person name="Jewett M.C."/>
            <person name="Kopke M."/>
        </authorList>
    </citation>
    <scope>NUCLEOTIDE SEQUENCE</scope>
    <source>
        <strain evidence="5">DJ015</strain>
    </source>
</reference>
<dbReference type="AlphaFoldDB" id="A0AAW3WC28"/>
<dbReference type="PROSITE" id="PS51987">
    <property type="entry name" value="GS_CATALYTIC"/>
    <property type="match status" value="1"/>
</dbReference>
<dbReference type="Proteomes" id="UP001194098">
    <property type="component" value="Unassembled WGS sequence"/>
</dbReference>
<dbReference type="InterPro" id="IPR008147">
    <property type="entry name" value="Gln_synt_N"/>
</dbReference>
<dbReference type="InterPro" id="IPR014746">
    <property type="entry name" value="Gln_synth/guanido_kin_cat_dom"/>
</dbReference>
<evidence type="ECO:0000259" key="4">
    <source>
        <dbReference type="PROSITE" id="PS51987"/>
    </source>
</evidence>
<dbReference type="Gene3D" id="1.20.120.1560">
    <property type="match status" value="1"/>
</dbReference>
<dbReference type="InterPro" id="IPR027303">
    <property type="entry name" value="Gln_synth_gly_rich_site"/>
</dbReference>
<dbReference type="SMART" id="SM01230">
    <property type="entry name" value="Gln-synt_C"/>
    <property type="match status" value="1"/>
</dbReference>
<dbReference type="SUPFAM" id="SSF55931">
    <property type="entry name" value="Glutamine synthetase/guanido kinase"/>
    <property type="match status" value="1"/>
</dbReference>